<evidence type="ECO:0000256" key="10">
    <source>
        <dbReference type="ARBA" id="ARBA00023212"/>
    </source>
</evidence>
<comment type="subunit">
    <text evidence="11">Homodimer. The cytoplasmic dynein 1 complex consists of two catalytic heavy chains (HCs) and a number of non-catalytic subunits presented by intermediate chains (ICs).</text>
</comment>
<sequence length="467" mass="49799">MASTVMAADSASQAQAAPSESLWSSILQSVQTSSAAASRNGALDASSVLVLGPKDAGKSTLLARMRFDAGATTTTTNAAQLVRDGLGLEYAYAEVKDEDNEDFSAQIGVWSLDGDLLQPSTLASALNENNFAGMLAVLAVDLSQPWSILESLKQYTRALEEHIETLVGIEDQLPELKAKLVRAFQTYSEGKAVADGSEAVLAPLEHDVLSRNLGLPIVVVACKSDLLSTLERDYNYKDEHYDFIQHHLRKFCLRYGAALVYTSAKESKNVDLLRKYICHRQFGMAFNQSGSIAEKDAVFVPMGWDSDAKINILLDGVVSINASEIYESVIKKPHARKALQTGDEAVAKDDQAFLQEHAPKLLKLREKFTGSTSSTVTSVSGESKPSIPSVDAGATAGSTASPGKSAAGRSTPADGASNEVIKSFFSSLLNQPKKATAKASSADAPDAAAVPRKDVDAALDQIRNKQP</sequence>
<evidence type="ECO:0000256" key="3">
    <source>
        <dbReference type="ARBA" id="ARBA00022448"/>
    </source>
</evidence>
<dbReference type="InterPro" id="IPR027417">
    <property type="entry name" value="P-loop_NTPase"/>
</dbReference>
<dbReference type="PhylomeDB" id="A0A0D2VPW6"/>
<dbReference type="PANTHER" id="PTHR12688:SF0">
    <property type="entry name" value="DYNEIN LIGHT INTERMEDIATE CHAIN"/>
    <property type="match status" value="1"/>
</dbReference>
<dbReference type="GO" id="GO:0000226">
    <property type="term" value="P:microtubule cytoskeleton organization"/>
    <property type="evidence" value="ECO:0007669"/>
    <property type="project" value="TreeGrafter"/>
</dbReference>
<evidence type="ECO:0000256" key="1">
    <source>
        <dbReference type="ARBA" id="ARBA00004245"/>
    </source>
</evidence>
<keyword evidence="8 11" id="KW-0243">Dynein</keyword>
<dbReference type="GO" id="GO:0005813">
    <property type="term" value="C:centrosome"/>
    <property type="evidence" value="ECO:0007669"/>
    <property type="project" value="TreeGrafter"/>
</dbReference>
<evidence type="ECO:0000256" key="13">
    <source>
        <dbReference type="SAM" id="MobiDB-lite"/>
    </source>
</evidence>
<evidence type="ECO:0000256" key="8">
    <source>
        <dbReference type="ARBA" id="ARBA00023017"/>
    </source>
</evidence>
<feature type="coiled-coil region" evidence="12">
    <location>
        <begin position="152"/>
        <end position="179"/>
    </location>
</feature>
<feature type="region of interest" description="Disordered" evidence="13">
    <location>
        <begin position="432"/>
        <end position="467"/>
    </location>
</feature>
<keyword evidence="15" id="KW-1185">Reference proteome</keyword>
<dbReference type="GO" id="GO:0005524">
    <property type="term" value="F:ATP binding"/>
    <property type="evidence" value="ECO:0007669"/>
    <property type="project" value="UniProtKB-KW"/>
</dbReference>
<dbReference type="InParanoid" id="A0A0D2VPW6"/>
<dbReference type="CDD" id="cd00882">
    <property type="entry name" value="Ras_like_GTPase"/>
    <property type="match status" value="1"/>
</dbReference>
<keyword evidence="5 11" id="KW-0493">Microtubule</keyword>
<dbReference type="GO" id="GO:0007018">
    <property type="term" value="P:microtubule-based movement"/>
    <property type="evidence" value="ECO:0007669"/>
    <property type="project" value="InterPro"/>
</dbReference>
<comment type="function">
    <text evidence="11">Acts as one of several non-catalytic accessory components of the cytoplasmic dynein 1 complex that are thought to be involved in linking dynein to cargos and to adapter proteins that regulate dynein function. Cytoplasmic dynein 1 acts as a motor for the intracellular retrograde motility of vesicles and organelles along microtubules. May play a role in binding dynein to membranous organelles or chromosomes.</text>
</comment>
<dbReference type="SUPFAM" id="SSF52540">
    <property type="entry name" value="P-loop containing nucleoside triphosphate hydrolases"/>
    <property type="match status" value="1"/>
</dbReference>
<dbReference type="InterPro" id="IPR022780">
    <property type="entry name" value="Dynein_light_int_chain"/>
</dbReference>
<dbReference type="OMA" id="RCNIWIL"/>
<keyword evidence="6 11" id="KW-0547">Nucleotide-binding</keyword>
<keyword evidence="9 11" id="KW-0505">Motor protein</keyword>
<proteinExistence type="inferred from homology"/>
<dbReference type="PANTHER" id="PTHR12688">
    <property type="entry name" value="DYNEIN LIGHT INTERMEDIATE CHAIN"/>
    <property type="match status" value="1"/>
</dbReference>
<evidence type="ECO:0000256" key="6">
    <source>
        <dbReference type="ARBA" id="ARBA00022741"/>
    </source>
</evidence>
<dbReference type="Pfam" id="PF05783">
    <property type="entry name" value="DLIC"/>
    <property type="match status" value="1"/>
</dbReference>
<dbReference type="GO" id="GO:0045504">
    <property type="term" value="F:dynein heavy chain binding"/>
    <property type="evidence" value="ECO:0007669"/>
    <property type="project" value="TreeGrafter"/>
</dbReference>
<name>A0A0D2VPW6_CAPO3</name>
<keyword evidence="12" id="KW-0175">Coiled coil</keyword>
<evidence type="ECO:0000256" key="5">
    <source>
        <dbReference type="ARBA" id="ARBA00022701"/>
    </source>
</evidence>
<comment type="similarity">
    <text evidence="2 11">Belongs to the dynein light intermediate chain family.</text>
</comment>
<evidence type="ECO:0000256" key="9">
    <source>
        <dbReference type="ARBA" id="ARBA00023175"/>
    </source>
</evidence>
<keyword evidence="4 11" id="KW-0963">Cytoplasm</keyword>
<evidence type="ECO:0000313" key="15">
    <source>
        <dbReference type="Proteomes" id="UP000008743"/>
    </source>
</evidence>
<evidence type="ECO:0000256" key="7">
    <source>
        <dbReference type="ARBA" id="ARBA00022840"/>
    </source>
</evidence>
<dbReference type="Proteomes" id="UP000008743">
    <property type="component" value="Unassembled WGS sequence"/>
</dbReference>
<feature type="compositionally biased region" description="Low complexity" evidence="13">
    <location>
        <begin position="392"/>
        <end position="408"/>
    </location>
</feature>
<accession>A0A0D2VPW6</accession>
<keyword evidence="10 11" id="KW-0206">Cytoskeleton</keyword>
<dbReference type="GO" id="GO:0005874">
    <property type="term" value="C:microtubule"/>
    <property type="evidence" value="ECO:0007669"/>
    <property type="project" value="UniProtKB-KW"/>
</dbReference>
<evidence type="ECO:0000256" key="4">
    <source>
        <dbReference type="ARBA" id="ARBA00022490"/>
    </source>
</evidence>
<reference evidence="15" key="1">
    <citation type="submission" date="2011-02" db="EMBL/GenBank/DDBJ databases">
        <title>The Genome Sequence of Capsaspora owczarzaki ATCC 30864.</title>
        <authorList>
            <person name="Russ C."/>
            <person name="Cuomo C."/>
            <person name="Burger G."/>
            <person name="Gray M.W."/>
            <person name="Holland P.W.H."/>
            <person name="King N."/>
            <person name="Lang F.B.F."/>
            <person name="Roger A.J."/>
            <person name="Ruiz-Trillo I."/>
            <person name="Young S.K."/>
            <person name="Zeng Q."/>
            <person name="Gargeya S."/>
            <person name="Alvarado L."/>
            <person name="Berlin A."/>
            <person name="Chapman S.B."/>
            <person name="Chen Z."/>
            <person name="Freedman E."/>
            <person name="Gellesch M."/>
            <person name="Goldberg J."/>
            <person name="Griggs A."/>
            <person name="Gujja S."/>
            <person name="Heilman E."/>
            <person name="Heiman D."/>
            <person name="Howarth C."/>
            <person name="Mehta T."/>
            <person name="Neiman D."/>
            <person name="Pearson M."/>
            <person name="Roberts A."/>
            <person name="Saif S."/>
            <person name="Shea T."/>
            <person name="Shenoy N."/>
            <person name="Sisk P."/>
            <person name="Stolte C."/>
            <person name="Sykes S."/>
            <person name="White J."/>
            <person name="Yandava C."/>
            <person name="Haas B."/>
            <person name="Nusbaum C."/>
            <person name="Birren B."/>
        </authorList>
    </citation>
    <scope>NUCLEOTIDE SEQUENCE</scope>
    <source>
        <strain evidence="15">ATCC 30864</strain>
    </source>
</reference>
<dbReference type="RefSeq" id="XP_004348411.1">
    <property type="nucleotide sequence ID" value="XM_004348361.2"/>
</dbReference>
<keyword evidence="3 11" id="KW-0813">Transport</keyword>
<feature type="compositionally biased region" description="Low complexity" evidence="13">
    <location>
        <begin position="433"/>
        <end position="450"/>
    </location>
</feature>
<dbReference type="STRING" id="595528.A0A0D2VPW6"/>
<gene>
    <name evidence="14" type="ORF">CAOG_003506</name>
</gene>
<comment type="subcellular location">
    <subcellularLocation>
        <location evidence="1 11">Cytoplasm</location>
        <location evidence="1 11">Cytoskeleton</location>
    </subcellularLocation>
</comment>
<dbReference type="GO" id="GO:0005868">
    <property type="term" value="C:cytoplasmic dynein complex"/>
    <property type="evidence" value="ECO:0007669"/>
    <property type="project" value="UniProtKB-UniRule"/>
</dbReference>
<dbReference type="eggNOG" id="KOG3905">
    <property type="taxonomic scope" value="Eukaryota"/>
</dbReference>
<dbReference type="Gene3D" id="3.40.50.300">
    <property type="entry name" value="P-loop containing nucleotide triphosphate hydrolases"/>
    <property type="match status" value="1"/>
</dbReference>
<feature type="region of interest" description="Disordered" evidence="13">
    <location>
        <begin position="373"/>
        <end position="416"/>
    </location>
</feature>
<evidence type="ECO:0000256" key="12">
    <source>
        <dbReference type="SAM" id="Coils"/>
    </source>
</evidence>
<organism evidence="14 15">
    <name type="scientific">Capsaspora owczarzaki (strain ATCC 30864)</name>
    <dbReference type="NCBI Taxonomy" id="595528"/>
    <lineage>
        <taxon>Eukaryota</taxon>
        <taxon>Filasterea</taxon>
        <taxon>Capsaspora</taxon>
    </lineage>
</organism>
<dbReference type="EMBL" id="KE346364">
    <property type="protein sequence ID" value="KJE92562.1"/>
    <property type="molecule type" value="Genomic_DNA"/>
</dbReference>
<keyword evidence="7 11" id="KW-0067">ATP-binding</keyword>
<evidence type="ECO:0000256" key="11">
    <source>
        <dbReference type="RuleBase" id="RU366047"/>
    </source>
</evidence>
<protein>
    <recommendedName>
        <fullName evidence="11">Dynein light intermediate chain</fullName>
    </recommendedName>
</protein>
<evidence type="ECO:0000256" key="2">
    <source>
        <dbReference type="ARBA" id="ARBA00006831"/>
    </source>
</evidence>
<dbReference type="AlphaFoldDB" id="A0A0D2VPW6"/>
<evidence type="ECO:0000313" key="14">
    <source>
        <dbReference type="EMBL" id="KJE92562.1"/>
    </source>
</evidence>
<dbReference type="OrthoDB" id="27603at2759"/>
<dbReference type="InterPro" id="IPR008467">
    <property type="entry name" value="Dynein1_light_intermed_chain"/>
</dbReference>